<dbReference type="Pfam" id="PF13683">
    <property type="entry name" value="rve_3"/>
    <property type="match status" value="1"/>
</dbReference>
<dbReference type="InterPro" id="IPR050900">
    <property type="entry name" value="Transposase_IS3/IS150/IS904"/>
</dbReference>
<dbReference type="InterPro" id="IPR009057">
    <property type="entry name" value="Homeodomain-like_sf"/>
</dbReference>
<feature type="domain" description="Integrase catalytic" evidence="1">
    <location>
        <begin position="210"/>
        <end position="384"/>
    </location>
</feature>
<dbReference type="PANTHER" id="PTHR46889:SF4">
    <property type="entry name" value="TRANSPOSASE INSO FOR INSERTION SEQUENCE ELEMENT IS911B-RELATED"/>
    <property type="match status" value="1"/>
</dbReference>
<dbReference type="NCBIfam" id="NF033516">
    <property type="entry name" value="transpos_IS3"/>
    <property type="match status" value="1"/>
</dbReference>
<accession>A0ABV3RTA4</accession>
<reference evidence="2 3" key="1">
    <citation type="submission" date="2024-07" db="EMBL/GenBank/DDBJ databases">
        <title>Marimonas sp.nov., isolated from tidal-flat sediment.</title>
        <authorList>
            <person name="Jayan J.N."/>
            <person name="Lee S.S."/>
        </authorList>
    </citation>
    <scope>NUCLEOTIDE SEQUENCE [LARGE SCALE GENOMIC DNA]</scope>
    <source>
        <strain evidence="2 3">MJW-29</strain>
    </source>
</reference>
<dbReference type="Pfam" id="PF00665">
    <property type="entry name" value="rve"/>
    <property type="match status" value="1"/>
</dbReference>
<dbReference type="InterPro" id="IPR002514">
    <property type="entry name" value="Transposase_8"/>
</dbReference>
<dbReference type="InterPro" id="IPR048020">
    <property type="entry name" value="Transpos_IS3"/>
</dbReference>
<dbReference type="Pfam" id="PF01527">
    <property type="entry name" value="HTH_Tnp_1"/>
    <property type="match status" value="1"/>
</dbReference>
<evidence type="ECO:0000259" key="1">
    <source>
        <dbReference type="PROSITE" id="PS50994"/>
    </source>
</evidence>
<protein>
    <submittedName>
        <fullName evidence="2">IS3 family transposase</fullName>
    </submittedName>
</protein>
<organism evidence="2 3">
    <name type="scientific">Sulfitobacter sediminis</name>
    <dbReference type="NCBI Taxonomy" id="3234186"/>
    <lineage>
        <taxon>Bacteria</taxon>
        <taxon>Pseudomonadati</taxon>
        <taxon>Pseudomonadota</taxon>
        <taxon>Alphaproteobacteria</taxon>
        <taxon>Rhodobacterales</taxon>
        <taxon>Roseobacteraceae</taxon>
        <taxon>Sulfitobacter</taxon>
    </lineage>
</organism>
<dbReference type="Gene3D" id="3.30.420.10">
    <property type="entry name" value="Ribonuclease H-like superfamily/Ribonuclease H"/>
    <property type="match status" value="1"/>
</dbReference>
<comment type="caution">
    <text evidence="2">The sequence shown here is derived from an EMBL/GenBank/DDBJ whole genome shotgun (WGS) entry which is preliminary data.</text>
</comment>
<gene>
    <name evidence="2" type="ORF">AB2B41_21780</name>
</gene>
<dbReference type="EMBL" id="JBFNXX010000038">
    <property type="protein sequence ID" value="MEW9922237.1"/>
    <property type="molecule type" value="Genomic_DNA"/>
</dbReference>
<evidence type="ECO:0000313" key="3">
    <source>
        <dbReference type="Proteomes" id="UP001556098"/>
    </source>
</evidence>
<dbReference type="InterPro" id="IPR036397">
    <property type="entry name" value="RNaseH_sf"/>
</dbReference>
<dbReference type="InterPro" id="IPR025948">
    <property type="entry name" value="HTH-like_dom"/>
</dbReference>
<dbReference type="InterPro" id="IPR012337">
    <property type="entry name" value="RNaseH-like_sf"/>
</dbReference>
<dbReference type="Proteomes" id="UP001556098">
    <property type="component" value="Unassembled WGS sequence"/>
</dbReference>
<dbReference type="SUPFAM" id="SSF53098">
    <property type="entry name" value="Ribonuclease H-like"/>
    <property type="match status" value="1"/>
</dbReference>
<name>A0ABV3RTA4_9RHOB</name>
<dbReference type="InterPro" id="IPR001584">
    <property type="entry name" value="Integrase_cat-core"/>
</dbReference>
<sequence>MAKRRKFTDQFKAKVALEALRGDKTIQEIAAKHQVHPNQVSTWKRQAVEGMAEVFARGGKPDGPTEAEIKELHAKIGRLAVENDFLSEGLKPVSPEKKRAMIKRDHPQLSISQQCKLVRLSRSAFYYAPVGIDADTLAMMKEIDRVFTKYPFFGSRQIAAYLRREGVVVGRHRVRRLMARMGLEAIYKRPRTSQPHPQHPVFPYLLRKMQIDRPNQVWCADITFVPVRNGFLYLVAIMDCASRKVLSWRLSNTMHADFCVDALNEAIAKYGPPEIMNTDQGSQFTGSAWITTLTEAGVRISMDGRGRYLPSRDIAAQCTAGQRINIFIERLWRSLKQEAIYLEEINDGFQARRIAKNWMAFYNNKRPHSALDRRTPDEAYWIGLEDQKAA</sequence>
<evidence type="ECO:0000313" key="2">
    <source>
        <dbReference type="EMBL" id="MEW9922237.1"/>
    </source>
</evidence>
<dbReference type="PROSITE" id="PS50994">
    <property type="entry name" value="INTEGRASE"/>
    <property type="match status" value="1"/>
</dbReference>
<dbReference type="SUPFAM" id="SSF46689">
    <property type="entry name" value="Homeodomain-like"/>
    <property type="match status" value="1"/>
</dbReference>
<dbReference type="Pfam" id="PF13276">
    <property type="entry name" value="HTH_21"/>
    <property type="match status" value="1"/>
</dbReference>
<keyword evidence="3" id="KW-1185">Reference proteome</keyword>
<proteinExistence type="predicted"/>
<dbReference type="RefSeq" id="WP_367879935.1">
    <property type="nucleotide sequence ID" value="NZ_JBFNXX010000038.1"/>
</dbReference>
<dbReference type="PANTHER" id="PTHR46889">
    <property type="entry name" value="TRANSPOSASE INSF FOR INSERTION SEQUENCE IS3B-RELATED"/>
    <property type="match status" value="1"/>
</dbReference>